<reference evidence="10 11" key="1">
    <citation type="submission" date="2016-11" db="EMBL/GenBank/DDBJ databases">
        <authorList>
            <person name="Jaros S."/>
            <person name="Januszkiewicz K."/>
            <person name="Wedrychowicz H."/>
        </authorList>
    </citation>
    <scope>NUCLEOTIDE SEQUENCE [LARGE SCALE GENOMIC DNA]</scope>
    <source>
        <strain evidence="10 11">DSM 15929</strain>
    </source>
</reference>
<dbReference type="InterPro" id="IPR027417">
    <property type="entry name" value="P-loop_NTPase"/>
</dbReference>
<dbReference type="Pfam" id="PF00005">
    <property type="entry name" value="ABC_tran"/>
    <property type="match status" value="1"/>
</dbReference>
<evidence type="ECO:0000256" key="1">
    <source>
        <dbReference type="ARBA" id="ARBA00004202"/>
    </source>
</evidence>
<evidence type="ECO:0000256" key="3">
    <source>
        <dbReference type="ARBA" id="ARBA00022448"/>
    </source>
</evidence>
<dbReference type="FunFam" id="3.40.50.300:FF:000224">
    <property type="entry name" value="Energy-coupling factor transporter ATP-binding protein EcfA"/>
    <property type="match status" value="1"/>
</dbReference>
<proteinExistence type="inferred from homology"/>
<evidence type="ECO:0000256" key="8">
    <source>
        <dbReference type="ARBA" id="ARBA00023136"/>
    </source>
</evidence>
<dbReference type="InterPro" id="IPR050095">
    <property type="entry name" value="ECF_ABC_transporter_ATP-bd"/>
</dbReference>
<evidence type="ECO:0000256" key="5">
    <source>
        <dbReference type="ARBA" id="ARBA00022741"/>
    </source>
</evidence>
<comment type="subcellular location">
    <subcellularLocation>
        <location evidence="1">Cell membrane</location>
        <topology evidence="1">Peripheral membrane protein</topology>
    </subcellularLocation>
</comment>
<dbReference type="SUPFAM" id="SSF52540">
    <property type="entry name" value="P-loop containing nucleoside triphosphate hydrolases"/>
    <property type="match status" value="1"/>
</dbReference>
<dbReference type="AlphaFoldDB" id="A0A1M6RS23"/>
<keyword evidence="4" id="KW-1003">Cell membrane</keyword>
<keyword evidence="3" id="KW-0813">Transport</keyword>
<dbReference type="PROSITE" id="PS50893">
    <property type="entry name" value="ABC_TRANSPORTER_2"/>
    <property type="match status" value="1"/>
</dbReference>
<sequence length="308" mass="33963">MKGKIILKGCHLQILSLVLFCGSIAGLPAVSMGVNMRLAKGRESISNTNENRNDENEFKGLIECSQLSFSYEKGAEILKDITFSTMEGEAVGIVGANGAGKSTLLRILVGLETAFGGEVLIDRIPVKRDTLAAVRAHAGYLFQDSDNQLFTQSVYQDVAFAPRNYGLGEEEVDKRVMDALHTMGITHLKDKQIYKMSGGEKKMASIATLLSMTPDILLFDEPSIALDPSNRRTLINVLNRLELTKLIASHDLDLILETCSRVVLISEGRIVKEGPAVDILKDRELLEANHLELPLCMQGYIPFEKKRQ</sequence>
<evidence type="ECO:0000313" key="10">
    <source>
        <dbReference type="EMBL" id="SHK35148.1"/>
    </source>
</evidence>
<keyword evidence="5" id="KW-0547">Nucleotide-binding</keyword>
<dbReference type="InterPro" id="IPR003439">
    <property type="entry name" value="ABC_transporter-like_ATP-bd"/>
</dbReference>
<evidence type="ECO:0000256" key="6">
    <source>
        <dbReference type="ARBA" id="ARBA00022840"/>
    </source>
</evidence>
<dbReference type="GO" id="GO:0016887">
    <property type="term" value="F:ATP hydrolysis activity"/>
    <property type="evidence" value="ECO:0007669"/>
    <property type="project" value="InterPro"/>
</dbReference>
<dbReference type="Gene3D" id="3.40.50.300">
    <property type="entry name" value="P-loop containing nucleotide triphosphate hydrolases"/>
    <property type="match status" value="1"/>
</dbReference>
<evidence type="ECO:0000256" key="2">
    <source>
        <dbReference type="ARBA" id="ARBA00005417"/>
    </source>
</evidence>
<name>A0A1M6RS23_9FIRM</name>
<dbReference type="GO" id="GO:0005524">
    <property type="term" value="F:ATP binding"/>
    <property type="evidence" value="ECO:0007669"/>
    <property type="project" value="UniProtKB-KW"/>
</dbReference>
<evidence type="ECO:0000313" key="11">
    <source>
        <dbReference type="Proteomes" id="UP000184386"/>
    </source>
</evidence>
<evidence type="ECO:0000259" key="9">
    <source>
        <dbReference type="PROSITE" id="PS50893"/>
    </source>
</evidence>
<dbReference type="GO" id="GO:0042626">
    <property type="term" value="F:ATPase-coupled transmembrane transporter activity"/>
    <property type="evidence" value="ECO:0007669"/>
    <property type="project" value="TreeGrafter"/>
</dbReference>
<evidence type="ECO:0000256" key="7">
    <source>
        <dbReference type="ARBA" id="ARBA00022967"/>
    </source>
</evidence>
<dbReference type="InterPro" id="IPR003593">
    <property type="entry name" value="AAA+_ATPase"/>
</dbReference>
<dbReference type="InterPro" id="IPR017871">
    <property type="entry name" value="ABC_transporter-like_CS"/>
</dbReference>
<accession>A0A1M6RS23</accession>
<dbReference type="GO" id="GO:0043190">
    <property type="term" value="C:ATP-binding cassette (ABC) transporter complex"/>
    <property type="evidence" value="ECO:0007669"/>
    <property type="project" value="TreeGrafter"/>
</dbReference>
<gene>
    <name evidence="10" type="ORF">SAMN02745136_02272</name>
</gene>
<dbReference type="PANTHER" id="PTHR43553:SF24">
    <property type="entry name" value="ENERGY-COUPLING FACTOR TRANSPORTER ATP-BINDING PROTEIN ECFA1"/>
    <property type="match status" value="1"/>
</dbReference>
<evidence type="ECO:0000256" key="4">
    <source>
        <dbReference type="ARBA" id="ARBA00022475"/>
    </source>
</evidence>
<protein>
    <submittedName>
        <fullName evidence="10">Cobalt/nickel transport system ATP-binding protein</fullName>
    </submittedName>
</protein>
<dbReference type="CDD" id="cd03225">
    <property type="entry name" value="ABC_cobalt_CbiO_domain1"/>
    <property type="match status" value="1"/>
</dbReference>
<comment type="similarity">
    <text evidence="2">Belongs to the ABC transporter superfamily.</text>
</comment>
<keyword evidence="8" id="KW-0472">Membrane</keyword>
<dbReference type="PANTHER" id="PTHR43553">
    <property type="entry name" value="HEAVY METAL TRANSPORTER"/>
    <property type="match status" value="1"/>
</dbReference>
<dbReference type="Proteomes" id="UP000184386">
    <property type="component" value="Unassembled WGS sequence"/>
</dbReference>
<keyword evidence="11" id="KW-1185">Reference proteome</keyword>
<dbReference type="STRING" id="1121322.SAMN02745136_02272"/>
<dbReference type="SMART" id="SM00382">
    <property type="entry name" value="AAA"/>
    <property type="match status" value="1"/>
</dbReference>
<organism evidence="10 11">
    <name type="scientific">Anaerocolumna jejuensis DSM 15929</name>
    <dbReference type="NCBI Taxonomy" id="1121322"/>
    <lineage>
        <taxon>Bacteria</taxon>
        <taxon>Bacillati</taxon>
        <taxon>Bacillota</taxon>
        <taxon>Clostridia</taxon>
        <taxon>Lachnospirales</taxon>
        <taxon>Lachnospiraceae</taxon>
        <taxon>Anaerocolumna</taxon>
    </lineage>
</organism>
<keyword evidence="6 10" id="KW-0067">ATP-binding</keyword>
<dbReference type="InterPro" id="IPR015856">
    <property type="entry name" value="ABC_transpr_CbiO/EcfA_su"/>
</dbReference>
<keyword evidence="7" id="KW-1278">Translocase</keyword>
<dbReference type="PROSITE" id="PS00211">
    <property type="entry name" value="ABC_TRANSPORTER_1"/>
    <property type="match status" value="1"/>
</dbReference>
<feature type="domain" description="ABC transporter" evidence="9">
    <location>
        <begin position="62"/>
        <end position="292"/>
    </location>
</feature>
<dbReference type="EMBL" id="FRAC01000011">
    <property type="protein sequence ID" value="SHK35148.1"/>
    <property type="molecule type" value="Genomic_DNA"/>
</dbReference>